<sequence>MTASKEAERDARYEKAMKEIRAKRRADPKKWADRKLPALREDVTAAQDAFLYVLSKALYKERDLADERLDARLAAIDGKGALLGAGRTVARANIDSVVRAVEPVTQRRAVISEGRAPQWAEPLFTGGTT</sequence>
<dbReference type="AlphaFoldDB" id="A0A1I6PR35"/>
<dbReference type="Proteomes" id="UP000199392">
    <property type="component" value="Unassembled WGS sequence"/>
</dbReference>
<dbReference type="STRING" id="311180.SAMN04488050_101712"/>
<gene>
    <name evidence="1" type="ORF">SAMN04488050_101712</name>
</gene>
<organism evidence="1 2">
    <name type="scientific">Alloyangia pacifica</name>
    <dbReference type="NCBI Taxonomy" id="311180"/>
    <lineage>
        <taxon>Bacteria</taxon>
        <taxon>Pseudomonadati</taxon>
        <taxon>Pseudomonadota</taxon>
        <taxon>Alphaproteobacteria</taxon>
        <taxon>Rhodobacterales</taxon>
        <taxon>Roseobacteraceae</taxon>
        <taxon>Alloyangia</taxon>
    </lineage>
</organism>
<keyword evidence="2" id="KW-1185">Reference proteome</keyword>
<protein>
    <submittedName>
        <fullName evidence="1">Uncharacterized protein</fullName>
    </submittedName>
</protein>
<dbReference type="EMBL" id="FOZW01000001">
    <property type="protein sequence ID" value="SFS42679.1"/>
    <property type="molecule type" value="Genomic_DNA"/>
</dbReference>
<name>A0A1I6PR35_9RHOB</name>
<accession>A0A1I6PR35</accession>
<evidence type="ECO:0000313" key="1">
    <source>
        <dbReference type="EMBL" id="SFS42679.1"/>
    </source>
</evidence>
<reference evidence="2" key="1">
    <citation type="submission" date="2016-10" db="EMBL/GenBank/DDBJ databases">
        <authorList>
            <person name="Varghese N."/>
            <person name="Submissions S."/>
        </authorList>
    </citation>
    <scope>NUCLEOTIDE SEQUENCE [LARGE SCALE GENOMIC DNA]</scope>
    <source>
        <strain evidence="2">DSM 26894</strain>
    </source>
</reference>
<proteinExistence type="predicted"/>
<evidence type="ECO:0000313" key="2">
    <source>
        <dbReference type="Proteomes" id="UP000199392"/>
    </source>
</evidence>
<dbReference type="RefSeq" id="WP_092421861.1">
    <property type="nucleotide sequence ID" value="NZ_FNCL01000002.1"/>
</dbReference>